<protein>
    <submittedName>
        <fullName evidence="1">DNA-binding transcriptional regulator, MarR family</fullName>
    </submittedName>
</protein>
<dbReference type="STRING" id="530584.SAMN05421630_10139"/>
<dbReference type="SUPFAM" id="SSF46785">
    <property type="entry name" value="Winged helix' DNA-binding domain"/>
    <property type="match status" value="1"/>
</dbReference>
<dbReference type="AlphaFoldDB" id="A0A222VM51"/>
<proteinExistence type="predicted"/>
<accession>A0A222VM51</accession>
<dbReference type="RefSeq" id="WP_091794709.1">
    <property type="nucleotide sequence ID" value="NZ_CP016353.1"/>
</dbReference>
<dbReference type="Proteomes" id="UP000199494">
    <property type="component" value="Unassembled WGS sequence"/>
</dbReference>
<organism evidence="1 2">
    <name type="scientific">Prauserella marina</name>
    <dbReference type="NCBI Taxonomy" id="530584"/>
    <lineage>
        <taxon>Bacteria</taxon>
        <taxon>Bacillati</taxon>
        <taxon>Actinomycetota</taxon>
        <taxon>Actinomycetes</taxon>
        <taxon>Pseudonocardiales</taxon>
        <taxon>Pseudonocardiaceae</taxon>
        <taxon>Prauserella</taxon>
    </lineage>
</organism>
<evidence type="ECO:0000313" key="1">
    <source>
        <dbReference type="EMBL" id="SDC00865.1"/>
    </source>
</evidence>
<dbReference type="InterPro" id="IPR000835">
    <property type="entry name" value="HTH_MarR-typ"/>
</dbReference>
<dbReference type="GO" id="GO:0003700">
    <property type="term" value="F:DNA-binding transcription factor activity"/>
    <property type="evidence" value="ECO:0007669"/>
    <property type="project" value="InterPro"/>
</dbReference>
<dbReference type="InterPro" id="IPR036388">
    <property type="entry name" value="WH-like_DNA-bd_sf"/>
</dbReference>
<dbReference type="EMBL" id="FMZE01000001">
    <property type="protein sequence ID" value="SDC00865.1"/>
    <property type="molecule type" value="Genomic_DNA"/>
</dbReference>
<sequence>MADSHPHAAPARLRSLPSWLLTQASLPAHRLVADNLAAVGARGYHYRLLATLTEFGPESQANLGRRTGIHLSDIVAAVNELAEAGFVDRSPDPADRRRNVITVTASGRTRLDELETVLGQVQEKLLAPLNDQEREQLVSLLAKVLDHHGRP</sequence>
<dbReference type="SMART" id="SM00347">
    <property type="entry name" value="HTH_MARR"/>
    <property type="match status" value="1"/>
</dbReference>
<dbReference type="PRINTS" id="PR00598">
    <property type="entry name" value="HTHMARR"/>
</dbReference>
<dbReference type="PANTHER" id="PTHR33164">
    <property type="entry name" value="TRANSCRIPTIONAL REGULATOR, MARR FAMILY"/>
    <property type="match status" value="1"/>
</dbReference>
<keyword evidence="1" id="KW-0238">DNA-binding</keyword>
<evidence type="ECO:0000313" key="2">
    <source>
        <dbReference type="Proteomes" id="UP000199494"/>
    </source>
</evidence>
<keyword evidence="2" id="KW-1185">Reference proteome</keyword>
<name>A0A222VM51_9PSEU</name>
<dbReference type="GO" id="GO:0006950">
    <property type="term" value="P:response to stress"/>
    <property type="evidence" value="ECO:0007669"/>
    <property type="project" value="TreeGrafter"/>
</dbReference>
<dbReference type="GO" id="GO:0003677">
    <property type="term" value="F:DNA binding"/>
    <property type="evidence" value="ECO:0007669"/>
    <property type="project" value="UniProtKB-KW"/>
</dbReference>
<dbReference type="PROSITE" id="PS50995">
    <property type="entry name" value="HTH_MARR_2"/>
    <property type="match status" value="1"/>
</dbReference>
<dbReference type="InterPro" id="IPR036390">
    <property type="entry name" value="WH_DNA-bd_sf"/>
</dbReference>
<dbReference type="Pfam" id="PF12802">
    <property type="entry name" value="MarR_2"/>
    <property type="match status" value="1"/>
</dbReference>
<dbReference type="OrthoDB" id="4826718at2"/>
<gene>
    <name evidence="1" type="ORF">SAMN05421630_10139</name>
</gene>
<dbReference type="PANTHER" id="PTHR33164:SF43">
    <property type="entry name" value="HTH-TYPE TRANSCRIPTIONAL REPRESSOR YETL"/>
    <property type="match status" value="1"/>
</dbReference>
<dbReference type="Gene3D" id="1.10.10.10">
    <property type="entry name" value="Winged helix-like DNA-binding domain superfamily/Winged helix DNA-binding domain"/>
    <property type="match status" value="1"/>
</dbReference>
<dbReference type="KEGG" id="pmad:BAY61_08400"/>
<reference evidence="1 2" key="1">
    <citation type="submission" date="2016-10" db="EMBL/GenBank/DDBJ databases">
        <authorList>
            <person name="de Groot N.N."/>
        </authorList>
    </citation>
    <scope>NUCLEOTIDE SEQUENCE [LARGE SCALE GENOMIC DNA]</scope>
    <source>
        <strain evidence="1 2">CGMCC 4.5506</strain>
    </source>
</reference>
<dbReference type="InterPro" id="IPR039422">
    <property type="entry name" value="MarR/SlyA-like"/>
</dbReference>